<keyword evidence="2" id="KW-1185">Reference proteome</keyword>
<reference evidence="1 2" key="1">
    <citation type="submission" date="2013-12" db="EMBL/GenBank/DDBJ databases">
        <authorList>
            <person name="Ahn M."/>
            <person name="Bryant J."/>
            <person name="Carlin L."/>
            <person name="Curry R.E."/>
            <person name="Curtis L."/>
            <person name="Dasilva T."/>
            <person name="Hackel J."/>
            <person name="Hulass C."/>
            <person name="Jeanty D."/>
            <person name="McComb C."/>
            <person name="Morgan Y."/>
            <person name="Schaller J."/>
            <person name="Teti M."/>
            <person name="Van Tongel V."/>
            <person name="Park P.J."/>
            <person name="Washington J.M."/>
            <person name="Bradley K.W."/>
            <person name="Clarke D.Q."/>
            <person name="Lewis M.F."/>
            <person name="Barker L.P."/>
            <person name="Bailey C."/>
            <person name="Asai D.J."/>
            <person name="Garber M.L."/>
            <person name="Bowman C.A."/>
            <person name="Russell D.A."/>
            <person name="Pope W.H."/>
            <person name="Jacobs-Sera D."/>
            <person name="Hendrix R.W."/>
            <person name="Hatfull G.F."/>
        </authorList>
    </citation>
    <scope>NUCLEOTIDE SEQUENCE [LARGE SCALE GENOMIC DNA]</scope>
</reference>
<dbReference type="RefSeq" id="YP_009006655.1">
    <property type="nucleotide sequence ID" value="NC_023572.1"/>
</dbReference>
<name>W0LKC0_9CAUD</name>
<proteinExistence type="predicted"/>
<evidence type="ECO:0000313" key="1">
    <source>
        <dbReference type="EMBL" id="AHG24375.1"/>
    </source>
</evidence>
<dbReference type="KEGG" id="vg:18503538"/>
<dbReference type="Proteomes" id="UP000019120">
    <property type="component" value="Segment"/>
</dbReference>
<organism evidence="1 2">
    <name type="scientific">Mycobacterium phage MichelleMyBell</name>
    <dbReference type="NCBI Taxonomy" id="1445726"/>
    <lineage>
        <taxon>Viruses</taxon>
        <taxon>Duplodnaviria</taxon>
        <taxon>Heunggongvirae</taxon>
        <taxon>Uroviricota</taxon>
        <taxon>Caudoviricetes</taxon>
        <taxon>Nclasvirinae</taxon>
        <taxon>Charlievirus</taxon>
        <taxon>Charlievirus michellemybell</taxon>
    </lineage>
</organism>
<dbReference type="EMBL" id="KF986246">
    <property type="protein sequence ID" value="AHG24375.1"/>
    <property type="molecule type" value="Genomic_DNA"/>
</dbReference>
<gene>
    <name evidence="1" type="primary">54</name>
    <name evidence="1" type="ORF">PBI_MICHELLEMYBELL_54</name>
</gene>
<accession>W0LKC0</accession>
<protein>
    <submittedName>
        <fullName evidence="1">Uncharacterized protein</fullName>
    </submittedName>
</protein>
<dbReference type="GeneID" id="18503538"/>
<evidence type="ECO:0000313" key="2">
    <source>
        <dbReference type="Proteomes" id="UP000019120"/>
    </source>
</evidence>
<sequence length="97" mass="10387">MSDPAVDAGAAGGNSGIRCIRTPRTEYAILYSCASETVYGPELVAPEKFASLVEAHSHAFPIAASHGYEYEVMSRGPAGWVSSRGESAADVIRRRWL</sequence>